<organism evidence="5 6">
    <name type="scientific">Acidovorax delafieldii 2AN</name>
    <dbReference type="NCBI Taxonomy" id="573060"/>
    <lineage>
        <taxon>Bacteria</taxon>
        <taxon>Pseudomonadati</taxon>
        <taxon>Pseudomonadota</taxon>
        <taxon>Betaproteobacteria</taxon>
        <taxon>Burkholderiales</taxon>
        <taxon>Comamonadaceae</taxon>
        <taxon>Acidovorax</taxon>
    </lineage>
</organism>
<reference evidence="5 6" key="1">
    <citation type="submission" date="2009-05" db="EMBL/GenBank/DDBJ databases">
        <title>The draft genome of Acidovorax delafieldii 2AN.</title>
        <authorList>
            <consortium name="US DOE Joint Genome Institute (JGI-PGF)"/>
            <person name="Lucas S."/>
            <person name="Copeland A."/>
            <person name="Lapidus A."/>
            <person name="Glavina del Rio T."/>
            <person name="Tice H."/>
            <person name="Bruce D."/>
            <person name="Goodwin L."/>
            <person name="Pitluck S."/>
            <person name="Larimer F."/>
            <person name="Land M.L."/>
            <person name="Hauser L."/>
            <person name="Shelobolina E.S."/>
            <person name="Picardal F."/>
            <person name="Roden E."/>
            <person name="Emerson D."/>
        </authorList>
    </citation>
    <scope>NUCLEOTIDE SEQUENCE [LARGE SCALE GENOMIC DNA]</scope>
    <source>
        <strain evidence="5 6">2AN</strain>
    </source>
</reference>
<keyword evidence="6" id="KW-1185">Reference proteome</keyword>
<dbReference type="InterPro" id="IPR001647">
    <property type="entry name" value="HTH_TetR"/>
</dbReference>
<proteinExistence type="predicted"/>
<evidence type="ECO:0000256" key="3">
    <source>
        <dbReference type="SAM" id="MobiDB-lite"/>
    </source>
</evidence>
<dbReference type="OrthoDB" id="8909251at2"/>
<dbReference type="SUPFAM" id="SSF46689">
    <property type="entry name" value="Homeodomain-like"/>
    <property type="match status" value="1"/>
</dbReference>
<feature type="region of interest" description="Disordered" evidence="3">
    <location>
        <begin position="192"/>
        <end position="212"/>
    </location>
</feature>
<feature type="domain" description="HTH tetR-type" evidence="4">
    <location>
        <begin position="4"/>
        <end position="64"/>
    </location>
</feature>
<evidence type="ECO:0000256" key="1">
    <source>
        <dbReference type="ARBA" id="ARBA00023125"/>
    </source>
</evidence>
<dbReference type="AlphaFoldDB" id="C5SZK2"/>
<evidence type="ECO:0000313" key="5">
    <source>
        <dbReference type="EMBL" id="EER62398.1"/>
    </source>
</evidence>
<accession>C5SZK2</accession>
<dbReference type="GO" id="GO:0003677">
    <property type="term" value="F:DNA binding"/>
    <property type="evidence" value="ECO:0007669"/>
    <property type="project" value="UniProtKB-UniRule"/>
</dbReference>
<sequence length="231" mass="25504">MKKKLTDEEFFDALTQLLLTEGIKGLTVGEIAARLHCSRRRLYDIAQTKEEIFSAVVKRFFDDLLEQGEALIHSTKNLTAALAAYLDVGVRAAGRIGVQFLKDIEDSATARSIFDHYQQVRTMRLSQLIDDGVRQGVFAPCHGLVVSELIFGAALRLRRPAFLAQADLTLEEAFQEFYRVLLSGLLVDSGTPKVAQGGTRKGRASAQRTSAKKDVGADEIGSMLMAAWNRD</sequence>
<evidence type="ECO:0000259" key="4">
    <source>
        <dbReference type="PROSITE" id="PS50977"/>
    </source>
</evidence>
<dbReference type="Gene3D" id="1.10.357.10">
    <property type="entry name" value="Tetracycline Repressor, domain 2"/>
    <property type="match status" value="1"/>
</dbReference>
<gene>
    <name evidence="5" type="ORF">AcdelDRAFT_0082</name>
</gene>
<comment type="caution">
    <text evidence="5">The sequence shown here is derived from an EMBL/GenBank/DDBJ whole genome shotgun (WGS) entry which is preliminary data.</text>
</comment>
<evidence type="ECO:0000256" key="2">
    <source>
        <dbReference type="PROSITE-ProRule" id="PRU00335"/>
    </source>
</evidence>
<dbReference type="PATRIC" id="fig|573060.9.peg.5222"/>
<evidence type="ECO:0000313" key="6">
    <source>
        <dbReference type="Proteomes" id="UP000003856"/>
    </source>
</evidence>
<keyword evidence="1 2" id="KW-0238">DNA-binding</keyword>
<dbReference type="SUPFAM" id="SSF48498">
    <property type="entry name" value="Tetracyclin repressor-like, C-terminal domain"/>
    <property type="match status" value="1"/>
</dbReference>
<dbReference type="Proteomes" id="UP000003856">
    <property type="component" value="Unassembled WGS sequence"/>
</dbReference>
<dbReference type="RefSeq" id="WP_005792710.1">
    <property type="nucleotide sequence ID" value="NZ_ACQT01000001.1"/>
</dbReference>
<feature type="DNA-binding region" description="H-T-H motif" evidence="2">
    <location>
        <begin position="27"/>
        <end position="46"/>
    </location>
</feature>
<dbReference type="PROSITE" id="PS50977">
    <property type="entry name" value="HTH_TETR_2"/>
    <property type="match status" value="1"/>
</dbReference>
<dbReference type="InterPro" id="IPR036271">
    <property type="entry name" value="Tet_transcr_reg_TetR-rel_C_sf"/>
</dbReference>
<dbReference type="EMBL" id="ACQT01000001">
    <property type="protein sequence ID" value="EER62398.1"/>
    <property type="molecule type" value="Genomic_DNA"/>
</dbReference>
<protein>
    <submittedName>
        <fullName evidence="5">Transcriptional regulator, TetR family</fullName>
    </submittedName>
</protein>
<name>C5SZK2_ACIDE</name>
<dbReference type="Gene3D" id="1.10.10.60">
    <property type="entry name" value="Homeodomain-like"/>
    <property type="match status" value="1"/>
</dbReference>
<dbReference type="InterPro" id="IPR009057">
    <property type="entry name" value="Homeodomain-like_sf"/>
</dbReference>